<accession>A0ABW2A4R7</accession>
<reference evidence="3" key="1">
    <citation type="journal article" date="2019" name="Int. J. Syst. Evol. Microbiol.">
        <title>The Global Catalogue of Microorganisms (GCM) 10K type strain sequencing project: providing services to taxonomists for standard genome sequencing and annotation.</title>
        <authorList>
            <consortium name="The Broad Institute Genomics Platform"/>
            <consortium name="The Broad Institute Genome Sequencing Center for Infectious Disease"/>
            <person name="Wu L."/>
            <person name="Ma J."/>
        </authorList>
    </citation>
    <scope>NUCLEOTIDE SEQUENCE [LARGE SCALE GENOMIC DNA]</scope>
    <source>
        <strain evidence="3">NBRC 111756</strain>
    </source>
</reference>
<keyword evidence="3" id="KW-1185">Reference proteome</keyword>
<dbReference type="InterPro" id="IPR024445">
    <property type="entry name" value="Tnp_ISXO2-like"/>
</dbReference>
<name>A0ABW2A4R7_9GAMM</name>
<dbReference type="Pfam" id="PF12762">
    <property type="entry name" value="DDE_Tnp_IS1595"/>
    <property type="match status" value="1"/>
</dbReference>
<gene>
    <name evidence="2" type="ORF">ACFQDL_22025</name>
</gene>
<dbReference type="PANTHER" id="PTHR33293:SF1">
    <property type="entry name" value="INSERTION ELEMENT IS1 1 PROTEIN INSB-RELATED"/>
    <property type="match status" value="1"/>
</dbReference>
<comment type="caution">
    <text evidence="2">The sequence shown here is derived from an EMBL/GenBank/DDBJ whole genome shotgun (WGS) entry which is preliminary data.</text>
</comment>
<evidence type="ECO:0000313" key="2">
    <source>
        <dbReference type="EMBL" id="MFC6672443.1"/>
    </source>
</evidence>
<feature type="domain" description="ISXO2-like transposase" evidence="1">
    <location>
        <begin position="142"/>
        <end position="290"/>
    </location>
</feature>
<sequence>MKQGEFGQLTAAVDSLSPSQRHLLLELLQHPEAIPAIIEHLEQQLQSQLRCPHCDHNQIYRWGTLKGIQRYRCRSCHKTFTALTGTPLARLRKRELWMDYAQSMLNSEVLRTAAARCHIHLTTSFRWRHRFLELADTLNAEALSGIVEADQTLFRESFKGQRKIPQRSARKRGNAGKKEAKWVPVLVARDRSAGKADIVLDHFTLKNVEQHLLPRLSPDIVLCTDGHLTFETLAAKHHLAHQVINASAGERLKAPAFHIQGVNNYHQRLKGWIQRFHGVATKYLPHYLGW</sequence>
<protein>
    <submittedName>
        <fullName evidence="2">IS1595 family transposase</fullName>
    </submittedName>
</protein>
<dbReference type="InterPro" id="IPR051354">
    <property type="entry name" value="Transposase_27_IS1"/>
</dbReference>
<dbReference type="RefSeq" id="WP_379910880.1">
    <property type="nucleotide sequence ID" value="NZ_JBHSWE010000001.1"/>
</dbReference>
<dbReference type="EMBL" id="JBHSWE010000001">
    <property type="protein sequence ID" value="MFC6672443.1"/>
    <property type="molecule type" value="Genomic_DNA"/>
</dbReference>
<proteinExistence type="predicted"/>
<evidence type="ECO:0000313" key="3">
    <source>
        <dbReference type="Proteomes" id="UP001596422"/>
    </source>
</evidence>
<evidence type="ECO:0000259" key="1">
    <source>
        <dbReference type="SMART" id="SM01126"/>
    </source>
</evidence>
<dbReference type="SMART" id="SM01126">
    <property type="entry name" value="DDE_Tnp_IS1595"/>
    <property type="match status" value="1"/>
</dbReference>
<organism evidence="2 3">
    <name type="scientific">Marinobacterium aestuariivivens</name>
    <dbReference type="NCBI Taxonomy" id="1698799"/>
    <lineage>
        <taxon>Bacteria</taxon>
        <taxon>Pseudomonadati</taxon>
        <taxon>Pseudomonadota</taxon>
        <taxon>Gammaproteobacteria</taxon>
        <taxon>Oceanospirillales</taxon>
        <taxon>Oceanospirillaceae</taxon>
        <taxon>Marinobacterium</taxon>
    </lineage>
</organism>
<dbReference type="NCBIfam" id="NF033547">
    <property type="entry name" value="transpos_IS1595"/>
    <property type="match status" value="1"/>
</dbReference>
<dbReference type="Proteomes" id="UP001596422">
    <property type="component" value="Unassembled WGS sequence"/>
</dbReference>
<dbReference type="PANTHER" id="PTHR33293">
    <property type="entry name" value="INSERTION ELEMENT IS1 1 PROTEIN INSB-RELATED"/>
    <property type="match status" value="1"/>
</dbReference>